<protein>
    <submittedName>
        <fullName evidence="1">Uncharacterized protein</fullName>
    </submittedName>
</protein>
<keyword evidence="2" id="KW-1185">Reference proteome</keyword>
<dbReference type="InterPro" id="IPR051720">
    <property type="entry name" value="rRNA_MeTrfase/Polyamine_Synth"/>
</dbReference>
<organism evidence="1 2">
    <name type="scientific">Emiliania huxleyi (strain CCMP1516)</name>
    <dbReference type="NCBI Taxonomy" id="280463"/>
    <lineage>
        <taxon>Eukaryota</taxon>
        <taxon>Haptista</taxon>
        <taxon>Haptophyta</taxon>
        <taxon>Prymnesiophyceae</taxon>
        <taxon>Isochrysidales</taxon>
        <taxon>Noelaerhabdaceae</taxon>
        <taxon>Emiliania</taxon>
    </lineage>
</organism>
<evidence type="ECO:0000313" key="1">
    <source>
        <dbReference type="EnsemblProtists" id="EOD12776"/>
    </source>
</evidence>
<proteinExistence type="predicted"/>
<reference evidence="2" key="1">
    <citation type="journal article" date="2013" name="Nature">
        <title>Pan genome of the phytoplankton Emiliania underpins its global distribution.</title>
        <authorList>
            <person name="Read B.A."/>
            <person name="Kegel J."/>
            <person name="Klute M.J."/>
            <person name="Kuo A."/>
            <person name="Lefebvre S.C."/>
            <person name="Maumus F."/>
            <person name="Mayer C."/>
            <person name="Miller J."/>
            <person name="Monier A."/>
            <person name="Salamov A."/>
            <person name="Young J."/>
            <person name="Aguilar M."/>
            <person name="Claverie J.M."/>
            <person name="Frickenhaus S."/>
            <person name="Gonzalez K."/>
            <person name="Herman E.K."/>
            <person name="Lin Y.C."/>
            <person name="Napier J."/>
            <person name="Ogata H."/>
            <person name="Sarno A.F."/>
            <person name="Shmutz J."/>
            <person name="Schroeder D."/>
            <person name="de Vargas C."/>
            <person name="Verret F."/>
            <person name="von Dassow P."/>
            <person name="Valentin K."/>
            <person name="Van de Peer Y."/>
            <person name="Wheeler G."/>
            <person name="Dacks J.B."/>
            <person name="Delwiche C.F."/>
            <person name="Dyhrman S.T."/>
            <person name="Glockner G."/>
            <person name="John U."/>
            <person name="Richards T."/>
            <person name="Worden A.Z."/>
            <person name="Zhang X."/>
            <person name="Grigoriev I.V."/>
            <person name="Allen A.E."/>
            <person name="Bidle K."/>
            <person name="Borodovsky M."/>
            <person name="Bowler C."/>
            <person name="Brownlee C."/>
            <person name="Cock J.M."/>
            <person name="Elias M."/>
            <person name="Gladyshev V.N."/>
            <person name="Groth M."/>
            <person name="Guda C."/>
            <person name="Hadaegh A."/>
            <person name="Iglesias-Rodriguez M.D."/>
            <person name="Jenkins J."/>
            <person name="Jones B.M."/>
            <person name="Lawson T."/>
            <person name="Leese F."/>
            <person name="Lindquist E."/>
            <person name="Lobanov A."/>
            <person name="Lomsadze A."/>
            <person name="Malik S.B."/>
            <person name="Marsh M.E."/>
            <person name="Mackinder L."/>
            <person name="Mock T."/>
            <person name="Mueller-Roeber B."/>
            <person name="Pagarete A."/>
            <person name="Parker M."/>
            <person name="Probert I."/>
            <person name="Quesneville H."/>
            <person name="Raines C."/>
            <person name="Rensing S.A."/>
            <person name="Riano-Pachon D.M."/>
            <person name="Richier S."/>
            <person name="Rokitta S."/>
            <person name="Shiraiwa Y."/>
            <person name="Soanes D.M."/>
            <person name="van der Giezen M."/>
            <person name="Wahlund T.M."/>
            <person name="Williams B."/>
            <person name="Wilson W."/>
            <person name="Wolfe G."/>
            <person name="Wurch L.L."/>
        </authorList>
    </citation>
    <scope>NUCLEOTIDE SEQUENCE</scope>
</reference>
<dbReference type="EnsemblProtists" id="EOD12776">
    <property type="protein sequence ID" value="EOD12776"/>
    <property type="gene ID" value="EMIHUDRAFT_247256"/>
</dbReference>
<dbReference type="InterPro" id="IPR027417">
    <property type="entry name" value="P-loop_NTPase"/>
</dbReference>
<dbReference type="HOGENOM" id="CLU_530461_0_0_1"/>
<dbReference type="InterPro" id="IPR029063">
    <property type="entry name" value="SAM-dependent_MTases_sf"/>
</dbReference>
<dbReference type="RefSeq" id="XP_005765205.1">
    <property type="nucleotide sequence ID" value="XM_005765148.1"/>
</dbReference>
<accession>A0A0D3INE1</accession>
<dbReference type="Gene3D" id="3.40.50.150">
    <property type="entry name" value="Vaccinia Virus protein VP39"/>
    <property type="match status" value="1"/>
</dbReference>
<dbReference type="STRING" id="2903.R1DPJ9"/>
<dbReference type="Gene3D" id="3.40.50.300">
    <property type="entry name" value="P-loop containing nucleotide triphosphate hydrolases"/>
    <property type="match status" value="1"/>
</dbReference>
<dbReference type="PaxDb" id="2903-EOD12776"/>
<dbReference type="eggNOG" id="KOG3420">
    <property type="taxonomic scope" value="Eukaryota"/>
</dbReference>
<sequence length="541" mass="60102">MRSPLPFPGVPDRPYKILLVQRTRSESHGADVAFLQAGLRLCRPGGAVYSLHKTSTRPFIAKKAAEAGGEASVVAELRFEIPRMYKHHRQPSKDVAVDFWRAECTEAVPGAEQTTFFLLENKKKNPSATADRANMKQGTWLRRRPLVNARVRSDAGTCSLTVFGHIPKTGGTTVDDLFWALANARPPEVNVSGRMIGKNWSAVSEGSYVATHSISHHFPNDVLHAILGLRFQRHKVPTLLPSWHRTHIYHSYHPHGRDMRLFLSHLPQLRKMYRDASCMLQVVTVVREPKSLQRSAYRYFRLDGGLGVVPSLSRTSSVRRNATLLADDLALWLAQNPDRQSRWLNSGISSTLNLSTPLHYAQLLAAYDYVAPSARLNEFLWFLMARIGVYLPASHSEGAPGPLSARLPSCNSNAGSEKVLNEAIMKQHVQDAFSLYTTNDALLFRVATARYAADVAAAEESRSQLAFMQAARRALANGSTTTQTRVGVWPIELHLNCHKGRVPSEVATELRRTGTTHVLGENALCPAERLICVQGAASQRW</sequence>
<dbReference type="GeneID" id="17258933"/>
<dbReference type="Proteomes" id="UP000013827">
    <property type="component" value="Unassembled WGS sequence"/>
</dbReference>
<dbReference type="GO" id="GO:0008988">
    <property type="term" value="F:rRNA (adenine-N6-)-methyltransferase activity"/>
    <property type="evidence" value="ECO:0007669"/>
    <property type="project" value="TreeGrafter"/>
</dbReference>
<evidence type="ECO:0000313" key="2">
    <source>
        <dbReference type="Proteomes" id="UP000013827"/>
    </source>
</evidence>
<reference evidence="1" key="2">
    <citation type="submission" date="2024-10" db="UniProtKB">
        <authorList>
            <consortium name="EnsemblProtists"/>
        </authorList>
    </citation>
    <scope>IDENTIFICATION</scope>
</reference>
<dbReference type="AlphaFoldDB" id="A0A0D3INE1"/>
<name>A0A0D3INE1_EMIH1</name>
<dbReference type="PANTHER" id="PTHR23290">
    <property type="entry name" value="RRNA N6-ADENOSINE-METHYLTRANSFERASE METTL5"/>
    <property type="match status" value="1"/>
</dbReference>
<dbReference type="KEGG" id="ehx:EMIHUDRAFT_247256"/>
<dbReference type="PANTHER" id="PTHR23290:SF0">
    <property type="entry name" value="RRNA N6-ADENOSINE-METHYLTRANSFERASE METTL5"/>
    <property type="match status" value="1"/>
</dbReference>